<dbReference type="PANTHER" id="PTHR19918:SF1">
    <property type="entry name" value="FIZZY-RELATED PROTEIN HOMOLOG"/>
    <property type="match status" value="1"/>
</dbReference>
<feature type="repeat" description="WD" evidence="5">
    <location>
        <begin position="587"/>
        <end position="620"/>
    </location>
</feature>
<dbReference type="PANTHER" id="PTHR19918">
    <property type="entry name" value="CELL DIVISION CYCLE 20 CDC20 FIZZY -RELATED"/>
    <property type="match status" value="1"/>
</dbReference>
<accession>A0AAV5QJX6</accession>
<dbReference type="InterPro" id="IPR001680">
    <property type="entry name" value="WD40_rpt"/>
</dbReference>
<dbReference type="InterPro" id="IPR015943">
    <property type="entry name" value="WD40/YVTN_repeat-like_dom_sf"/>
</dbReference>
<keyword evidence="3" id="KW-0677">Repeat</keyword>
<evidence type="ECO:0000256" key="5">
    <source>
        <dbReference type="PROSITE-ProRule" id="PRU00221"/>
    </source>
</evidence>
<keyword evidence="4" id="KW-0131">Cell cycle</keyword>
<evidence type="ECO:0000259" key="7">
    <source>
        <dbReference type="Pfam" id="PF24807"/>
    </source>
</evidence>
<evidence type="ECO:0000256" key="6">
    <source>
        <dbReference type="SAM" id="MobiDB-lite"/>
    </source>
</evidence>
<dbReference type="PROSITE" id="PS50082">
    <property type="entry name" value="WD_REPEATS_2"/>
    <property type="match status" value="2"/>
</dbReference>
<proteinExistence type="inferred from homology"/>
<reference evidence="8 9" key="1">
    <citation type="journal article" date="2023" name="Elife">
        <title>Identification of key yeast species and microbe-microbe interactions impacting larval growth of Drosophila in the wild.</title>
        <authorList>
            <person name="Mure A."/>
            <person name="Sugiura Y."/>
            <person name="Maeda R."/>
            <person name="Honda K."/>
            <person name="Sakurai N."/>
            <person name="Takahashi Y."/>
            <person name="Watada M."/>
            <person name="Katoh T."/>
            <person name="Gotoh A."/>
            <person name="Gotoh Y."/>
            <person name="Taniguchi I."/>
            <person name="Nakamura K."/>
            <person name="Hayashi T."/>
            <person name="Katayama T."/>
            <person name="Uemura T."/>
            <person name="Hattori Y."/>
        </authorList>
    </citation>
    <scope>NUCLEOTIDE SEQUENCE [LARGE SCALE GENOMIC DNA]</scope>
    <source>
        <strain evidence="8 9">SC-9</strain>
    </source>
</reference>
<comment type="similarity">
    <text evidence="1">Belongs to the WD repeat CDC20/Fizzy family.</text>
</comment>
<evidence type="ECO:0000313" key="8">
    <source>
        <dbReference type="EMBL" id="GMM35260.1"/>
    </source>
</evidence>
<dbReference type="GO" id="GO:1990757">
    <property type="term" value="F:ubiquitin ligase activator activity"/>
    <property type="evidence" value="ECO:0007669"/>
    <property type="project" value="TreeGrafter"/>
</dbReference>
<feature type="region of interest" description="Disordered" evidence="6">
    <location>
        <begin position="1"/>
        <end position="55"/>
    </location>
</feature>
<dbReference type="GO" id="GO:0010997">
    <property type="term" value="F:anaphase-promoting complex binding"/>
    <property type="evidence" value="ECO:0007669"/>
    <property type="project" value="InterPro"/>
</dbReference>
<keyword evidence="9" id="KW-1185">Reference proteome</keyword>
<evidence type="ECO:0000256" key="3">
    <source>
        <dbReference type="ARBA" id="ARBA00022737"/>
    </source>
</evidence>
<dbReference type="InterPro" id="IPR036322">
    <property type="entry name" value="WD40_repeat_dom_sf"/>
</dbReference>
<evidence type="ECO:0000256" key="4">
    <source>
        <dbReference type="ARBA" id="ARBA00023306"/>
    </source>
</evidence>
<dbReference type="PROSITE" id="PS50294">
    <property type="entry name" value="WD_REPEATS_REGION"/>
    <property type="match status" value="2"/>
</dbReference>
<feature type="compositionally biased region" description="Polar residues" evidence="6">
    <location>
        <begin position="1"/>
        <end position="10"/>
    </location>
</feature>
<evidence type="ECO:0000256" key="1">
    <source>
        <dbReference type="ARBA" id="ARBA00006445"/>
    </source>
</evidence>
<dbReference type="Proteomes" id="UP001360560">
    <property type="component" value="Unassembled WGS sequence"/>
</dbReference>
<dbReference type="GO" id="GO:0005680">
    <property type="term" value="C:anaphase-promoting complex"/>
    <property type="evidence" value="ECO:0007669"/>
    <property type="project" value="TreeGrafter"/>
</dbReference>
<sequence length="641" mass="71102">MESSDNNNRSVVDKISPPSSPSPSPFRSTNHNKYSSSTSSPLPVPNSSPNRKKLASKTVYGDRYIPNRNSVDISAAFSLNHHVFSSPLNDTNQDPESDLDLKRKQEANLTFSTILKAELFGDNVPSATPPSRIGNINRPYTSSSSASVLNNLNSAGIINNEQTPPRAQNDINTNVNDVDNLDFFGPAINNNGSSSHSPSNHQANSSNNFDLNHALINDLSTRRRRRRRSSLTRDSPEKVIVTSPKSSSNLLTYKSPRKIKSTSTFNADVTNEIYSLSPVRPDSQRLLLSPQRKPRQISKVPYRVLDAPELADDFYLNLVDWSSQNILAVGLGSCVYLWDGVTGSVDRLCDLGDNNKITSLSWIGAGTHLAIGTNMGSVEVWDATMCRCTRTMTGHISRVGSLAWNEHILSSGSRDRSILNRDVRVPEHYINKLENFHRQEICGLRWNVEENKLASGGNDNKLLVWDGFNTSKPLHSFEEHTAAIKAISWNPHQRGILASGGGTADRRIKIWNTITGTKLNDIDTGSQVCNLIWSKNSHELVSTHGYSKNQIVIWKYNQSNNGTASPNIPVTHSATNNSYELTQIASLTGHTYRVLYLAMSPDGESIVTGAGDETLRFWKVFERNRNDNQNSILLKSFMQLR</sequence>
<evidence type="ECO:0000313" key="9">
    <source>
        <dbReference type="Proteomes" id="UP001360560"/>
    </source>
</evidence>
<dbReference type="GO" id="GO:0031145">
    <property type="term" value="P:anaphase-promoting complex-dependent catabolic process"/>
    <property type="evidence" value="ECO:0007669"/>
    <property type="project" value="TreeGrafter"/>
</dbReference>
<dbReference type="Pfam" id="PF24807">
    <property type="entry name" value="WD40_CDC20-Fz"/>
    <property type="match status" value="1"/>
</dbReference>
<dbReference type="GO" id="GO:1905786">
    <property type="term" value="P:positive regulation of anaphase-promoting complex-dependent catabolic process"/>
    <property type="evidence" value="ECO:0007669"/>
    <property type="project" value="TreeGrafter"/>
</dbReference>
<evidence type="ECO:0000256" key="2">
    <source>
        <dbReference type="ARBA" id="ARBA00022574"/>
    </source>
</evidence>
<feature type="repeat" description="WD" evidence="5">
    <location>
        <begin position="434"/>
        <end position="466"/>
    </location>
</feature>
<feature type="region of interest" description="Disordered" evidence="6">
    <location>
        <begin position="182"/>
        <end position="253"/>
    </location>
</feature>
<comment type="caution">
    <text evidence="8">The sequence shown here is derived from an EMBL/GenBank/DDBJ whole genome shotgun (WGS) entry which is preliminary data.</text>
</comment>
<dbReference type="SUPFAM" id="SSF50978">
    <property type="entry name" value="WD40 repeat-like"/>
    <property type="match status" value="1"/>
</dbReference>
<dbReference type="GeneID" id="90073239"/>
<feature type="compositionally biased region" description="Low complexity" evidence="6">
    <location>
        <begin position="35"/>
        <end position="49"/>
    </location>
</feature>
<organism evidence="8 9">
    <name type="scientific">Saccharomycopsis crataegensis</name>
    <dbReference type="NCBI Taxonomy" id="43959"/>
    <lineage>
        <taxon>Eukaryota</taxon>
        <taxon>Fungi</taxon>
        <taxon>Dikarya</taxon>
        <taxon>Ascomycota</taxon>
        <taxon>Saccharomycotina</taxon>
        <taxon>Saccharomycetes</taxon>
        <taxon>Saccharomycopsidaceae</taxon>
        <taxon>Saccharomycopsis</taxon>
    </lineage>
</organism>
<keyword evidence="2 5" id="KW-0853">WD repeat</keyword>
<dbReference type="SMART" id="SM00320">
    <property type="entry name" value="WD40"/>
    <property type="match status" value="7"/>
</dbReference>
<dbReference type="InterPro" id="IPR033010">
    <property type="entry name" value="Cdc20/Fizzy"/>
</dbReference>
<dbReference type="InterPro" id="IPR056150">
    <property type="entry name" value="WD40_CDC20-Fz"/>
</dbReference>
<dbReference type="RefSeq" id="XP_064852260.1">
    <property type="nucleotide sequence ID" value="XM_064996188.1"/>
</dbReference>
<feature type="compositionally biased region" description="Low complexity" evidence="6">
    <location>
        <begin position="189"/>
        <end position="208"/>
    </location>
</feature>
<gene>
    <name evidence="8" type="ORF">DASC09_025850</name>
</gene>
<dbReference type="Gene3D" id="2.130.10.10">
    <property type="entry name" value="YVTN repeat-like/Quinoprotein amine dehydrogenase"/>
    <property type="match status" value="1"/>
</dbReference>
<protein>
    <submittedName>
        <fullName evidence="8">Cdh1 protein</fullName>
    </submittedName>
</protein>
<name>A0AAV5QJX6_9ASCO</name>
<feature type="domain" description="CDC20/Fizzy WD40" evidence="7">
    <location>
        <begin position="305"/>
        <end position="618"/>
    </location>
</feature>
<dbReference type="AlphaFoldDB" id="A0AAV5QJX6"/>
<dbReference type="EMBL" id="BTFZ01000006">
    <property type="protein sequence ID" value="GMM35260.1"/>
    <property type="molecule type" value="Genomic_DNA"/>
</dbReference>
<feature type="compositionally biased region" description="Polar residues" evidence="6">
    <location>
        <begin position="243"/>
        <end position="252"/>
    </location>
</feature>